<dbReference type="PANTHER" id="PTHR12532">
    <property type="entry name" value="TRANSLATIONAL ACTIVATOR OF CYTOCHROME C OXIDASE 1"/>
    <property type="match status" value="1"/>
</dbReference>
<dbReference type="Gene3D" id="1.10.10.200">
    <property type="match status" value="1"/>
</dbReference>
<dbReference type="FunFam" id="1.10.10.200:FF:000002">
    <property type="entry name" value="Probable transcriptional regulatory protein CLM62_37755"/>
    <property type="match status" value="1"/>
</dbReference>
<evidence type="ECO:0000256" key="2">
    <source>
        <dbReference type="ARBA" id="ARBA00008724"/>
    </source>
</evidence>
<reference evidence="9" key="1">
    <citation type="submission" date="2018-06" db="EMBL/GenBank/DDBJ databases">
        <authorList>
            <person name="Zhirakovskaya E."/>
        </authorList>
    </citation>
    <scope>NUCLEOTIDE SEQUENCE</scope>
</reference>
<evidence type="ECO:0000256" key="3">
    <source>
        <dbReference type="ARBA" id="ARBA00022490"/>
    </source>
</evidence>
<accession>A0A3B1CQB2</accession>
<keyword evidence="5" id="KW-0238">DNA-binding</keyword>
<evidence type="ECO:0000256" key="5">
    <source>
        <dbReference type="ARBA" id="ARBA00023125"/>
    </source>
</evidence>
<sequence>MSGHSKWATTKHKKAAVDAKRGKIFTKIIREITVAAKIGGGDLDGNPRLRMIIAKAKEVNMPADNMKRAIQKGTGELPGVHYEETSYEGYGPGGVAILLDILTDNKNRTVSEVRHTFNKHGGNMAETGAVSWVFDRKGMISLPKEGADEEALMTLALEVGAEDFLSEDAENFDVITEPHDFEAVKKALLDAGLTPTFSEVTFLPQTTVHLQDRQAAQMIRLMEALEDNDDVQNVYANFDISDEEMEKNLS</sequence>
<dbReference type="InterPro" id="IPR048300">
    <property type="entry name" value="TACO1_YebC-like_2nd/3rd_dom"/>
</dbReference>
<dbReference type="NCBIfam" id="NF001030">
    <property type="entry name" value="PRK00110.1"/>
    <property type="match status" value="1"/>
</dbReference>
<dbReference type="GO" id="GO:0003677">
    <property type="term" value="F:DNA binding"/>
    <property type="evidence" value="ECO:0007669"/>
    <property type="project" value="UniProtKB-KW"/>
</dbReference>
<name>A0A3B1CQB2_9ZZZZ</name>
<comment type="similarity">
    <text evidence="2">Belongs to the TACO1 family.</text>
</comment>
<feature type="domain" description="TACO1/YebC-like N-terminal" evidence="8">
    <location>
        <begin position="5"/>
        <end position="76"/>
    </location>
</feature>
<dbReference type="InterPro" id="IPR029072">
    <property type="entry name" value="YebC-like"/>
</dbReference>
<dbReference type="GO" id="GO:0005829">
    <property type="term" value="C:cytosol"/>
    <property type="evidence" value="ECO:0007669"/>
    <property type="project" value="TreeGrafter"/>
</dbReference>
<evidence type="ECO:0000256" key="1">
    <source>
        <dbReference type="ARBA" id="ARBA00004173"/>
    </source>
</evidence>
<dbReference type="HAMAP" id="MF_00693">
    <property type="entry name" value="Transcrip_reg_TACO1"/>
    <property type="match status" value="1"/>
</dbReference>
<keyword evidence="6" id="KW-0804">Transcription</keyword>
<organism evidence="9">
    <name type="scientific">hydrothermal vent metagenome</name>
    <dbReference type="NCBI Taxonomy" id="652676"/>
    <lineage>
        <taxon>unclassified sequences</taxon>
        <taxon>metagenomes</taxon>
        <taxon>ecological metagenomes</taxon>
    </lineage>
</organism>
<dbReference type="NCBIfam" id="NF009044">
    <property type="entry name" value="PRK12378.1"/>
    <property type="match status" value="1"/>
</dbReference>
<evidence type="ECO:0000313" key="9">
    <source>
        <dbReference type="EMBL" id="VAX26853.1"/>
    </source>
</evidence>
<proteinExistence type="inferred from homology"/>
<dbReference type="Pfam" id="PF20772">
    <property type="entry name" value="TACO1_YebC_N"/>
    <property type="match status" value="1"/>
</dbReference>
<dbReference type="InterPro" id="IPR049083">
    <property type="entry name" value="TACO1_YebC_N"/>
</dbReference>
<dbReference type="GO" id="GO:0005739">
    <property type="term" value="C:mitochondrion"/>
    <property type="evidence" value="ECO:0007669"/>
    <property type="project" value="UniProtKB-SubCell"/>
</dbReference>
<evidence type="ECO:0000256" key="6">
    <source>
        <dbReference type="ARBA" id="ARBA00023163"/>
    </source>
</evidence>
<protein>
    <submittedName>
        <fullName evidence="9">Probable transcriptional regulatory protein YebC</fullName>
    </submittedName>
</protein>
<keyword evidence="4" id="KW-0805">Transcription regulation</keyword>
<dbReference type="FunFam" id="3.30.70.980:FF:000002">
    <property type="entry name" value="Probable transcriptional regulatory protein YebC"/>
    <property type="match status" value="1"/>
</dbReference>
<dbReference type="Pfam" id="PF01709">
    <property type="entry name" value="Transcrip_reg"/>
    <property type="match status" value="1"/>
</dbReference>
<dbReference type="InterPro" id="IPR026564">
    <property type="entry name" value="Transcrip_reg_TACO1-like_dom3"/>
</dbReference>
<comment type="subcellular location">
    <subcellularLocation>
        <location evidence="1">Mitochondrion</location>
    </subcellularLocation>
</comment>
<dbReference type="PANTHER" id="PTHR12532:SF6">
    <property type="entry name" value="TRANSCRIPTIONAL REGULATORY PROTEIN YEBC-RELATED"/>
    <property type="match status" value="1"/>
</dbReference>
<dbReference type="SUPFAM" id="SSF75625">
    <property type="entry name" value="YebC-like"/>
    <property type="match status" value="1"/>
</dbReference>
<evidence type="ECO:0000256" key="4">
    <source>
        <dbReference type="ARBA" id="ARBA00023015"/>
    </source>
</evidence>
<dbReference type="EMBL" id="UOGF01000018">
    <property type="protein sequence ID" value="VAX26853.1"/>
    <property type="molecule type" value="Genomic_DNA"/>
</dbReference>
<dbReference type="AlphaFoldDB" id="A0A3B1CQB2"/>
<dbReference type="NCBIfam" id="TIGR01033">
    <property type="entry name" value="YebC/PmpR family DNA-binding transcriptional regulator"/>
    <property type="match status" value="1"/>
</dbReference>
<gene>
    <name evidence="9" type="ORF">MNBD_NITROSPIRAE01-816</name>
</gene>
<dbReference type="InterPro" id="IPR017856">
    <property type="entry name" value="Integrase-like_N"/>
</dbReference>
<feature type="domain" description="TACO1/YebC-like second and third" evidence="7">
    <location>
        <begin position="82"/>
        <end position="238"/>
    </location>
</feature>
<evidence type="ECO:0000259" key="7">
    <source>
        <dbReference type="Pfam" id="PF01709"/>
    </source>
</evidence>
<dbReference type="Gene3D" id="3.30.70.980">
    <property type="match status" value="2"/>
</dbReference>
<dbReference type="InterPro" id="IPR002876">
    <property type="entry name" value="Transcrip_reg_TACO1-like"/>
</dbReference>
<keyword evidence="3" id="KW-0963">Cytoplasm</keyword>
<evidence type="ECO:0000259" key="8">
    <source>
        <dbReference type="Pfam" id="PF20772"/>
    </source>
</evidence>